<evidence type="ECO:0000313" key="2">
    <source>
        <dbReference type="EMBL" id="GLC51678.1"/>
    </source>
</evidence>
<dbReference type="EMBL" id="BRXU01000004">
    <property type="protein sequence ID" value="GLC51678.1"/>
    <property type="molecule type" value="Genomic_DNA"/>
</dbReference>
<reference evidence="2 3" key="1">
    <citation type="journal article" date="2023" name="Commun. Biol.">
        <title>Reorganization of the ancestral sex-determining regions during the evolution of trioecy in Pleodorina starrii.</title>
        <authorList>
            <person name="Takahashi K."/>
            <person name="Suzuki S."/>
            <person name="Kawai-Toyooka H."/>
            <person name="Yamamoto K."/>
            <person name="Hamaji T."/>
            <person name="Ootsuki R."/>
            <person name="Yamaguchi H."/>
            <person name="Kawachi M."/>
            <person name="Higashiyama T."/>
            <person name="Nozaki H."/>
        </authorList>
    </citation>
    <scope>NUCLEOTIDE SEQUENCE [LARGE SCALE GENOMIC DNA]</scope>
    <source>
        <strain evidence="2 3">NIES-4479</strain>
    </source>
</reference>
<protein>
    <submittedName>
        <fullName evidence="2">Uncharacterized protein</fullName>
    </submittedName>
</protein>
<dbReference type="Proteomes" id="UP001165080">
    <property type="component" value="Unassembled WGS sequence"/>
</dbReference>
<name>A0A9W6BGM9_9CHLO</name>
<proteinExistence type="predicted"/>
<accession>A0A9W6BGM9</accession>
<feature type="region of interest" description="Disordered" evidence="1">
    <location>
        <begin position="264"/>
        <end position="288"/>
    </location>
</feature>
<evidence type="ECO:0000313" key="3">
    <source>
        <dbReference type="Proteomes" id="UP001165080"/>
    </source>
</evidence>
<gene>
    <name evidence="2" type="primary">PLEST004986</name>
    <name evidence="2" type="ORF">PLESTB_000528300</name>
</gene>
<keyword evidence="3" id="KW-1185">Reference proteome</keyword>
<comment type="caution">
    <text evidence="2">The sequence shown here is derived from an EMBL/GenBank/DDBJ whole genome shotgun (WGS) entry which is preliminary data.</text>
</comment>
<dbReference type="AlphaFoldDB" id="A0A9W6BGM9"/>
<feature type="region of interest" description="Disordered" evidence="1">
    <location>
        <begin position="142"/>
        <end position="170"/>
    </location>
</feature>
<evidence type="ECO:0000256" key="1">
    <source>
        <dbReference type="SAM" id="MobiDB-lite"/>
    </source>
</evidence>
<sequence length="444" mass="45504">MPVQPVDLSALLGCVHRALIGPASAGREAAALVERTCVTGSLGRCTYAVGCEATGLVLFLNIDLQFSPDETLQALNALAAALRSGLACDGWSFELHIEDAECRGGLWATLHCRPRKSEDASAAGHDVALQLFLAENMTSSVRPRQAGAREETAGAGDAAAAESGDGPGKGLLDMGPVVEHKARQQQENLVAAAAQRARRDARHQARHGGAVTAAAPAAAWVAKLGCGMAEARCVFWSRQPEAALRAARAAHGAWNLVVEKDLGQDQRGQSAAAGPGGRGDDKEAGDGSGGAGLVLWSDEILHLVDMLALHAYREAHAQAQPAPAEEGPTGQSSASSQEGAVVSRLFGILSTDYANSTTGLRVEMEGGLLASRGGSAEAPAGAVNAGREVGGDGERRLVVLDPCFPLQDLYAAACEAVGQGEGAEAGQRRLQRLAAAAAAAVARG</sequence>
<dbReference type="OrthoDB" id="543684at2759"/>
<organism evidence="2 3">
    <name type="scientific">Pleodorina starrii</name>
    <dbReference type="NCBI Taxonomy" id="330485"/>
    <lineage>
        <taxon>Eukaryota</taxon>
        <taxon>Viridiplantae</taxon>
        <taxon>Chlorophyta</taxon>
        <taxon>core chlorophytes</taxon>
        <taxon>Chlorophyceae</taxon>
        <taxon>CS clade</taxon>
        <taxon>Chlamydomonadales</taxon>
        <taxon>Volvocaceae</taxon>
        <taxon>Pleodorina</taxon>
    </lineage>
</organism>
<feature type="compositionally biased region" description="Low complexity" evidence="1">
    <location>
        <begin position="153"/>
        <end position="164"/>
    </location>
</feature>